<keyword evidence="1" id="KW-0012">Acyltransferase</keyword>
<sequence length="93" mass="10430">MSIHNRFHPILTQRKQQSLYRSRPLVTSAQTAQMQINGLHVINFSSNDYLGLANHPQIKQCLIDALQTENASYGSGAAHLVTGHHLHHHLAED</sequence>
<keyword evidence="1" id="KW-0808">Transferase</keyword>
<organism evidence="1">
    <name type="scientific">hydrothermal vent metagenome</name>
    <dbReference type="NCBI Taxonomy" id="652676"/>
    <lineage>
        <taxon>unclassified sequences</taxon>
        <taxon>metagenomes</taxon>
        <taxon>ecological metagenomes</taxon>
    </lineage>
</organism>
<dbReference type="InterPro" id="IPR015424">
    <property type="entry name" value="PyrdxlP-dep_Trfase"/>
</dbReference>
<accession>A0A3B0VZ90</accession>
<dbReference type="EC" id="2.3.1.47" evidence="1"/>
<evidence type="ECO:0000313" key="1">
    <source>
        <dbReference type="EMBL" id="VAW48968.1"/>
    </source>
</evidence>
<dbReference type="Gene3D" id="3.90.1150.10">
    <property type="entry name" value="Aspartate Aminotransferase, domain 1"/>
    <property type="match status" value="1"/>
</dbReference>
<proteinExistence type="predicted"/>
<dbReference type="InterPro" id="IPR015422">
    <property type="entry name" value="PyrdxlP-dep_Trfase_small"/>
</dbReference>
<gene>
    <name evidence="1" type="ORF">MNBD_GAMMA04-760</name>
</gene>
<reference evidence="1" key="1">
    <citation type="submission" date="2018-06" db="EMBL/GenBank/DDBJ databases">
        <authorList>
            <person name="Zhirakovskaya E."/>
        </authorList>
    </citation>
    <scope>NUCLEOTIDE SEQUENCE</scope>
</reference>
<dbReference type="SUPFAM" id="SSF53383">
    <property type="entry name" value="PLP-dependent transferases"/>
    <property type="match status" value="1"/>
</dbReference>
<protein>
    <submittedName>
        <fullName evidence="1">8-amino-7-oxononanoate synthase</fullName>
        <ecNumber evidence="1">2.3.1.47</ecNumber>
    </submittedName>
</protein>
<dbReference type="GO" id="GO:0008710">
    <property type="term" value="F:8-amino-7-oxononanoate synthase activity"/>
    <property type="evidence" value="ECO:0007669"/>
    <property type="project" value="UniProtKB-EC"/>
</dbReference>
<feature type="non-terminal residue" evidence="1">
    <location>
        <position position="93"/>
    </location>
</feature>
<dbReference type="AlphaFoldDB" id="A0A3B0VZ90"/>
<name>A0A3B0VZ90_9ZZZZ</name>
<dbReference type="EMBL" id="UOFB01000310">
    <property type="protein sequence ID" value="VAW48968.1"/>
    <property type="molecule type" value="Genomic_DNA"/>
</dbReference>